<dbReference type="SUPFAM" id="SSF109854">
    <property type="entry name" value="DinB/YfiT-like putative metalloenzymes"/>
    <property type="match status" value="1"/>
</dbReference>
<dbReference type="Pfam" id="PF12867">
    <property type="entry name" value="DinB_2"/>
    <property type="match status" value="1"/>
</dbReference>
<proteinExistence type="predicted"/>
<dbReference type="EMBL" id="LRFC01000001">
    <property type="protein sequence ID" value="KZE69097.1"/>
    <property type="molecule type" value="Genomic_DNA"/>
</dbReference>
<dbReference type="OrthoDB" id="5464839at2"/>
<dbReference type="Gene3D" id="1.20.120.450">
    <property type="entry name" value="dinb family like domain"/>
    <property type="match status" value="1"/>
</dbReference>
<evidence type="ECO:0000313" key="3">
    <source>
        <dbReference type="Proteomes" id="UP000076567"/>
    </source>
</evidence>
<dbReference type="Proteomes" id="UP000076567">
    <property type="component" value="Unassembled WGS sequence"/>
</dbReference>
<gene>
    <name evidence="2" type="ORF">AWM68_02195</name>
</gene>
<evidence type="ECO:0000313" key="2">
    <source>
        <dbReference type="EMBL" id="KZE69097.1"/>
    </source>
</evidence>
<organism evidence="2 3">
    <name type="scientific">Fictibacillus phosphorivorans</name>
    <dbReference type="NCBI Taxonomy" id="1221500"/>
    <lineage>
        <taxon>Bacteria</taxon>
        <taxon>Bacillati</taxon>
        <taxon>Bacillota</taxon>
        <taxon>Bacilli</taxon>
        <taxon>Bacillales</taxon>
        <taxon>Fictibacillaceae</taxon>
        <taxon>Fictibacillus</taxon>
    </lineage>
</organism>
<evidence type="ECO:0000259" key="1">
    <source>
        <dbReference type="Pfam" id="PF12867"/>
    </source>
</evidence>
<dbReference type="InterPro" id="IPR034660">
    <property type="entry name" value="DinB/YfiT-like"/>
</dbReference>
<comment type="caution">
    <text evidence="2">The sequence shown here is derived from an EMBL/GenBank/DDBJ whole genome shotgun (WGS) entry which is preliminary data.</text>
</comment>
<sequence>MLINDKVREDLFHEVQGLSDENLNKKPSDQEWSIKQILEHLYLMEGGIAKTIVHQLKNGETVNASSKPIEATINREIKVDAPEFSVPSDEFATLVELKEKLAATHQKLREIDNTVDEKDLDEKGFPHPIFGNISLKQWIPFVGYHEQRHILQIKEVKEKLGI</sequence>
<protein>
    <recommendedName>
        <fullName evidence="1">DinB-like domain-containing protein</fullName>
    </recommendedName>
</protein>
<accession>A0A163SHE9</accession>
<dbReference type="InterPro" id="IPR024775">
    <property type="entry name" value="DinB-like"/>
</dbReference>
<keyword evidence="3" id="KW-1185">Reference proteome</keyword>
<reference evidence="3" key="1">
    <citation type="submission" date="2016-01" db="EMBL/GenBank/DDBJ databases">
        <title>Draft genome of Chromobacterium sp. F49.</title>
        <authorList>
            <person name="Hong K.W."/>
        </authorList>
    </citation>
    <scope>NUCLEOTIDE SEQUENCE [LARGE SCALE GENOMIC DNA]</scope>
    <source>
        <strain evidence="3">P7IIIA</strain>
    </source>
</reference>
<dbReference type="RefSeq" id="WP_066236444.1">
    <property type="nucleotide sequence ID" value="NZ_LRFC01000001.1"/>
</dbReference>
<feature type="domain" description="DinB-like" evidence="1">
    <location>
        <begin position="5"/>
        <end position="153"/>
    </location>
</feature>
<name>A0A163SHE9_9BACL</name>
<dbReference type="AlphaFoldDB" id="A0A163SHE9"/>